<dbReference type="OrthoDB" id="1925304at2759"/>
<protein>
    <submittedName>
        <fullName evidence="1">Ankyrin repeat-containing domain, PGG domain protein</fullName>
    </submittedName>
</protein>
<sequence length="58" mass="6618">MEYSEAPEMGNTKFIVELILKYPDLIWKQNDDGLSLFHVAVAHRHQDMIGAELFIGQG</sequence>
<dbReference type="STRING" id="35608.A0A2U1PE83"/>
<keyword evidence="2" id="KW-1185">Reference proteome</keyword>
<dbReference type="AlphaFoldDB" id="A0A2U1PE83"/>
<dbReference type="EMBL" id="PKPP01001275">
    <property type="protein sequence ID" value="PWA84040.1"/>
    <property type="molecule type" value="Genomic_DNA"/>
</dbReference>
<accession>A0A2U1PE83</accession>
<comment type="caution">
    <text evidence="1">The sequence shown here is derived from an EMBL/GenBank/DDBJ whole genome shotgun (WGS) entry which is preliminary data.</text>
</comment>
<name>A0A2U1PE83_ARTAN</name>
<evidence type="ECO:0000313" key="1">
    <source>
        <dbReference type="EMBL" id="PWA84040.1"/>
    </source>
</evidence>
<dbReference type="Proteomes" id="UP000245207">
    <property type="component" value="Unassembled WGS sequence"/>
</dbReference>
<organism evidence="1 2">
    <name type="scientific">Artemisia annua</name>
    <name type="common">Sweet wormwood</name>
    <dbReference type="NCBI Taxonomy" id="35608"/>
    <lineage>
        <taxon>Eukaryota</taxon>
        <taxon>Viridiplantae</taxon>
        <taxon>Streptophyta</taxon>
        <taxon>Embryophyta</taxon>
        <taxon>Tracheophyta</taxon>
        <taxon>Spermatophyta</taxon>
        <taxon>Magnoliopsida</taxon>
        <taxon>eudicotyledons</taxon>
        <taxon>Gunneridae</taxon>
        <taxon>Pentapetalae</taxon>
        <taxon>asterids</taxon>
        <taxon>campanulids</taxon>
        <taxon>Asterales</taxon>
        <taxon>Asteraceae</taxon>
        <taxon>Asteroideae</taxon>
        <taxon>Anthemideae</taxon>
        <taxon>Artemisiinae</taxon>
        <taxon>Artemisia</taxon>
    </lineage>
</organism>
<proteinExistence type="predicted"/>
<reference evidence="1 2" key="1">
    <citation type="journal article" date="2018" name="Mol. Plant">
        <title>The genome of Artemisia annua provides insight into the evolution of Asteraceae family and artemisinin biosynthesis.</title>
        <authorList>
            <person name="Shen Q."/>
            <person name="Zhang L."/>
            <person name="Liao Z."/>
            <person name="Wang S."/>
            <person name="Yan T."/>
            <person name="Shi P."/>
            <person name="Liu M."/>
            <person name="Fu X."/>
            <person name="Pan Q."/>
            <person name="Wang Y."/>
            <person name="Lv Z."/>
            <person name="Lu X."/>
            <person name="Zhang F."/>
            <person name="Jiang W."/>
            <person name="Ma Y."/>
            <person name="Chen M."/>
            <person name="Hao X."/>
            <person name="Li L."/>
            <person name="Tang Y."/>
            <person name="Lv G."/>
            <person name="Zhou Y."/>
            <person name="Sun X."/>
            <person name="Brodelius P.E."/>
            <person name="Rose J.K.C."/>
            <person name="Tang K."/>
        </authorList>
    </citation>
    <scope>NUCLEOTIDE SEQUENCE [LARGE SCALE GENOMIC DNA]</scope>
    <source>
        <strain evidence="2">cv. Huhao1</strain>
        <tissue evidence="1">Leaf</tissue>
    </source>
</reference>
<evidence type="ECO:0000313" key="2">
    <source>
        <dbReference type="Proteomes" id="UP000245207"/>
    </source>
</evidence>
<gene>
    <name evidence="1" type="ORF">CTI12_AA154280</name>
</gene>